<protein>
    <submittedName>
        <fullName evidence="3">TIGR03545 family protein</fullName>
    </submittedName>
</protein>
<dbReference type="NCBIfam" id="TIGR03545">
    <property type="entry name" value="TIGR03545 family protein"/>
    <property type="match status" value="1"/>
</dbReference>
<organism evidence="3 4">
    <name type="scientific">Litorilituus lipolyticus</name>
    <dbReference type="NCBI Taxonomy" id="2491017"/>
    <lineage>
        <taxon>Bacteria</taxon>
        <taxon>Pseudomonadati</taxon>
        <taxon>Pseudomonadota</taxon>
        <taxon>Gammaproteobacteria</taxon>
        <taxon>Alteromonadales</taxon>
        <taxon>Colwelliaceae</taxon>
        <taxon>Litorilituus</taxon>
    </lineage>
</organism>
<evidence type="ECO:0000256" key="2">
    <source>
        <dbReference type="SAM" id="Phobius"/>
    </source>
</evidence>
<comment type="caution">
    <text evidence="3">The sequence shown here is derived from an EMBL/GenBank/DDBJ whole genome shotgun (WGS) entry which is preliminary data.</text>
</comment>
<evidence type="ECO:0000313" key="4">
    <source>
        <dbReference type="Proteomes" id="UP000315303"/>
    </source>
</evidence>
<dbReference type="AlphaFoldDB" id="A0A502KYN3"/>
<dbReference type="Proteomes" id="UP000315303">
    <property type="component" value="Unassembled WGS sequence"/>
</dbReference>
<dbReference type="OrthoDB" id="5752177at2"/>
<keyword evidence="2" id="KW-1133">Transmembrane helix</keyword>
<accession>A0A502KYN3</accession>
<proteinExistence type="predicted"/>
<keyword evidence="4" id="KW-1185">Reference proteome</keyword>
<dbReference type="InterPro" id="IPR019934">
    <property type="entry name" value="CHP03545"/>
</dbReference>
<sequence length="592" mass="65663">MNRYIRWQGLAVFIALIGLMCAFVYFFAGTLAKSGIIAAAESSFGAEVNIDKVEVNFSPASITIKSMQVTDKAEPMHNLFSFAQAKASVDIWQYLFGKVVIDTFDVEQLQFNDKRTTAGAVYVTVANEEGEGAKGLTDKLPDFDLTLPDTKTLLENSNLHTVKAAEQLELTYQQEQEKLKSLQDTLPSKAKLKAYQARVKALADRKIKSLEDLEQLKADFNKVKASFKEDQLAVKQAKEQLKLSKSKISKQLNELKLAPEKDWQEIESKYQLASLDAEDFAHILFGDKARDYYQSLEQVYNLLSPYIKGSASKEAHDKKQFTTGRFISFEEQDPYPEFLLKQGTLSLVLPQGDFSIALNEITHQHWYRNKASELSLRSKTQGQVQLDSEFTLNQQGTFNSDGKWSVNNLTLPHSEIANTKALTLNLTSGLLAGVGSYSLENRELLSDAKLQLTKAGYDGQAATKLTSVILETLNSLDSLDLTVNASGDLLEPILSMSSSLDKALSGAVKQQIANKLSGFKGDLSTGLNGKVTDTLELNSGNADEIINFESILTDTDQSLEDLKNSDVVKQQQDRLKNKAEDKLKKKLGKLFG</sequence>
<reference evidence="3 4" key="1">
    <citation type="submission" date="2019-01" db="EMBL/GenBank/DDBJ databases">
        <title>Litorilituus lipolytica sp. nov., isolated from intertidal sand of the Yellow Sea in China.</title>
        <authorList>
            <person name="Liu A."/>
        </authorList>
    </citation>
    <scope>NUCLEOTIDE SEQUENCE [LARGE SCALE GENOMIC DNA]</scope>
    <source>
        <strain evidence="3 4">RZ04</strain>
    </source>
</reference>
<feature type="coiled-coil region" evidence="1">
    <location>
        <begin position="165"/>
        <end position="258"/>
    </location>
</feature>
<keyword evidence="1" id="KW-0175">Coiled coil</keyword>
<evidence type="ECO:0000256" key="1">
    <source>
        <dbReference type="SAM" id="Coils"/>
    </source>
</evidence>
<feature type="transmembrane region" description="Helical" evidence="2">
    <location>
        <begin position="7"/>
        <end position="28"/>
    </location>
</feature>
<dbReference type="EMBL" id="SAWY01000011">
    <property type="protein sequence ID" value="TPH16586.1"/>
    <property type="molecule type" value="Genomic_DNA"/>
</dbReference>
<gene>
    <name evidence="3" type="ORF">EPA86_06325</name>
</gene>
<evidence type="ECO:0000313" key="3">
    <source>
        <dbReference type="EMBL" id="TPH16586.1"/>
    </source>
</evidence>
<dbReference type="RefSeq" id="WP_140602584.1">
    <property type="nucleotide sequence ID" value="NZ_SAWY01000011.1"/>
</dbReference>
<name>A0A502KYN3_9GAMM</name>
<keyword evidence="2" id="KW-0812">Transmembrane</keyword>
<keyword evidence="2" id="KW-0472">Membrane</keyword>